<organism evidence="9 10">
    <name type="scientific">Intestinimonas massiliensis</name>
    <name type="common">ex Afouda et al. 2020</name>
    <dbReference type="NCBI Taxonomy" id="1673721"/>
    <lineage>
        <taxon>Bacteria</taxon>
        <taxon>Bacillati</taxon>
        <taxon>Bacillota</taxon>
        <taxon>Clostridia</taxon>
        <taxon>Eubacteriales</taxon>
        <taxon>Intestinimonas</taxon>
    </lineage>
</organism>
<dbReference type="NCBIfam" id="TIGR00229">
    <property type="entry name" value="sensory_box"/>
    <property type="match status" value="1"/>
</dbReference>
<evidence type="ECO:0000259" key="8">
    <source>
        <dbReference type="PROSITE" id="PS50112"/>
    </source>
</evidence>
<evidence type="ECO:0000256" key="4">
    <source>
        <dbReference type="ARBA" id="ARBA00023015"/>
    </source>
</evidence>
<keyword evidence="5" id="KW-0804">Transcription</keyword>
<dbReference type="InterPro" id="IPR000014">
    <property type="entry name" value="PAS"/>
</dbReference>
<dbReference type="Pfam" id="PF25601">
    <property type="entry name" value="AAA_lid_14"/>
    <property type="match status" value="1"/>
</dbReference>
<keyword evidence="3" id="KW-0067">ATP-binding</keyword>
<protein>
    <recommendedName>
        <fullName evidence="6">HTH-type transcriptional regulatory protein TyrR</fullName>
    </recommendedName>
</protein>
<dbReference type="Pfam" id="PF00989">
    <property type="entry name" value="PAS"/>
    <property type="match status" value="1"/>
</dbReference>
<dbReference type="InterPro" id="IPR035965">
    <property type="entry name" value="PAS-like_dom_sf"/>
</dbReference>
<dbReference type="InterPro" id="IPR030828">
    <property type="entry name" value="HTH_TyrR"/>
</dbReference>
<feature type="domain" description="PAS" evidence="8">
    <location>
        <begin position="40"/>
        <end position="85"/>
    </location>
</feature>
<reference evidence="9" key="1">
    <citation type="submission" date="2022-06" db="EMBL/GenBank/DDBJ databases">
        <title>Isolation of gut microbiota from human fecal samples.</title>
        <authorList>
            <person name="Pamer E.G."/>
            <person name="Barat B."/>
            <person name="Waligurski E."/>
            <person name="Medina S."/>
            <person name="Paddock L."/>
            <person name="Mostad J."/>
        </authorList>
    </citation>
    <scope>NUCLEOTIDE SEQUENCE</scope>
    <source>
        <strain evidence="9">DFI.9.91</strain>
    </source>
</reference>
<dbReference type="Gene3D" id="3.30.450.20">
    <property type="entry name" value="PAS domain"/>
    <property type="match status" value="1"/>
</dbReference>
<dbReference type="SMART" id="SM00382">
    <property type="entry name" value="AAA"/>
    <property type="match status" value="1"/>
</dbReference>
<dbReference type="Gene3D" id="1.10.8.60">
    <property type="match status" value="1"/>
</dbReference>
<evidence type="ECO:0000313" key="10">
    <source>
        <dbReference type="Proteomes" id="UP001204562"/>
    </source>
</evidence>
<dbReference type="Proteomes" id="UP001204562">
    <property type="component" value="Unassembled WGS sequence"/>
</dbReference>
<dbReference type="InterPro" id="IPR009057">
    <property type="entry name" value="Homeodomain-like_sf"/>
</dbReference>
<dbReference type="SUPFAM" id="SSF55785">
    <property type="entry name" value="PYP-like sensor domain (PAS domain)"/>
    <property type="match status" value="1"/>
</dbReference>
<dbReference type="EMBL" id="JANFYS010000014">
    <property type="protein sequence ID" value="MCQ4770368.1"/>
    <property type="molecule type" value="Genomic_DNA"/>
</dbReference>
<dbReference type="FunFam" id="3.40.50.300:FF:000006">
    <property type="entry name" value="DNA-binding transcriptional regulator NtrC"/>
    <property type="match status" value="1"/>
</dbReference>
<dbReference type="InterPro" id="IPR013767">
    <property type="entry name" value="PAS_fold"/>
</dbReference>
<dbReference type="InterPro" id="IPR025662">
    <property type="entry name" value="Sigma_54_int_dom_ATP-bd_1"/>
</dbReference>
<dbReference type="SMART" id="SM00091">
    <property type="entry name" value="PAS"/>
    <property type="match status" value="1"/>
</dbReference>
<dbReference type="InterPro" id="IPR003593">
    <property type="entry name" value="AAA+_ATPase"/>
</dbReference>
<dbReference type="PROSITE" id="PS00675">
    <property type="entry name" value="SIGMA54_INTERACT_1"/>
    <property type="match status" value="1"/>
</dbReference>
<keyword evidence="4" id="KW-0805">Transcription regulation</keyword>
<dbReference type="InterPro" id="IPR027417">
    <property type="entry name" value="P-loop_NTPase"/>
</dbReference>
<dbReference type="Gene3D" id="3.40.50.300">
    <property type="entry name" value="P-loop containing nucleotide triphosphate hydrolases"/>
    <property type="match status" value="1"/>
</dbReference>
<dbReference type="SUPFAM" id="SSF46689">
    <property type="entry name" value="Homeodomain-like"/>
    <property type="match status" value="1"/>
</dbReference>
<feature type="domain" description="Sigma-54 factor interaction" evidence="7">
    <location>
        <begin position="186"/>
        <end position="415"/>
    </location>
</feature>
<dbReference type="PROSITE" id="PS00688">
    <property type="entry name" value="SIGMA54_INTERACT_3"/>
    <property type="match status" value="1"/>
</dbReference>
<dbReference type="GO" id="GO:0006355">
    <property type="term" value="P:regulation of DNA-templated transcription"/>
    <property type="evidence" value="ECO:0007669"/>
    <property type="project" value="InterPro"/>
</dbReference>
<dbReference type="CDD" id="cd00009">
    <property type="entry name" value="AAA"/>
    <property type="match status" value="1"/>
</dbReference>
<accession>A0AAW5JRX6</accession>
<dbReference type="Pfam" id="PF00158">
    <property type="entry name" value="Sigma54_activat"/>
    <property type="match status" value="1"/>
</dbReference>
<name>A0AAW5JRX6_9FIRM</name>
<proteinExistence type="predicted"/>
<dbReference type="PANTHER" id="PTHR32071:SF57">
    <property type="entry name" value="C4-DICARBOXYLATE TRANSPORT TRANSCRIPTIONAL REGULATORY PROTEIN DCTD"/>
    <property type="match status" value="1"/>
</dbReference>
<dbReference type="Gene3D" id="1.10.10.60">
    <property type="entry name" value="Homeodomain-like"/>
    <property type="match status" value="1"/>
</dbReference>
<dbReference type="RefSeq" id="WP_256303858.1">
    <property type="nucleotide sequence ID" value="NZ_JANFYS010000014.1"/>
</dbReference>
<evidence type="ECO:0000256" key="2">
    <source>
        <dbReference type="ARBA" id="ARBA00022797"/>
    </source>
</evidence>
<dbReference type="PROSITE" id="PS50112">
    <property type="entry name" value="PAS"/>
    <property type="match status" value="1"/>
</dbReference>
<evidence type="ECO:0000313" key="9">
    <source>
        <dbReference type="EMBL" id="MCQ4770368.1"/>
    </source>
</evidence>
<dbReference type="InterPro" id="IPR058031">
    <property type="entry name" value="AAA_lid_NorR"/>
</dbReference>
<keyword evidence="2" id="KW-0058">Aromatic hydrocarbons catabolism</keyword>
<evidence type="ECO:0000259" key="7">
    <source>
        <dbReference type="PROSITE" id="PS50045"/>
    </source>
</evidence>
<comment type="caution">
    <text evidence="9">The sequence shown here is derived from an EMBL/GenBank/DDBJ whole genome shotgun (WGS) entry which is preliminary data.</text>
</comment>
<dbReference type="GO" id="GO:0005524">
    <property type="term" value="F:ATP binding"/>
    <property type="evidence" value="ECO:0007669"/>
    <property type="project" value="UniProtKB-KW"/>
</dbReference>
<gene>
    <name evidence="9" type="ORF">NE579_07815</name>
</gene>
<dbReference type="InterPro" id="IPR025944">
    <property type="entry name" value="Sigma_54_int_dom_CS"/>
</dbReference>
<evidence type="ECO:0000256" key="6">
    <source>
        <dbReference type="ARBA" id="ARBA00029500"/>
    </source>
</evidence>
<keyword evidence="1" id="KW-0547">Nucleotide-binding</keyword>
<dbReference type="GO" id="GO:0003677">
    <property type="term" value="F:DNA binding"/>
    <property type="evidence" value="ECO:0007669"/>
    <property type="project" value="UniProtKB-KW"/>
</dbReference>
<evidence type="ECO:0000256" key="5">
    <source>
        <dbReference type="ARBA" id="ARBA00023163"/>
    </source>
</evidence>
<dbReference type="InterPro" id="IPR002078">
    <property type="entry name" value="Sigma_54_int"/>
</dbReference>
<sequence>MDDRAARRRLETQMEAFLSSGMAQHEADELFRLVAELCPDRLDFREVCENLYDGIHITDGEGKVLFINKAYTRTTGIRPEDVLGRRVSDIETEGKLYRGSVTAQVLERRERVNSVATILGLNKEVLVTGTPVFGFDGAIKMVVTNTRDFPELKRLEQQLLTLTEESRKAHEELAYLRRQQAGDKQLSYRSAAMQSVMSLIQTVAPTDVTVLITGESGTGKELVANELYQQSDRRGKPFIKVNCAAIPSELLESELFGYEEGAFTGAKRAGKAGMFELANTGVILLDEIGDMPLPLQAKLLRVLQQRELVRLGGSRVVKLDIRVIASTNKDLREQVRQGGFREDLYYRLNVVPIALKPLRERKEDIVYLADQFCRNFDKKYGKDAHISPGGMELLLEYPWPGNIRELENLVERIVVTSSGALINRDSVFAALSPGGLRFGGDGQEGATLKRQVAAFEREVILHTIEREGSLRRAARALGVDHSTLVKKRRQYEMEEAHPDNR</sequence>
<dbReference type="PANTHER" id="PTHR32071">
    <property type="entry name" value="TRANSCRIPTIONAL REGULATORY PROTEIN"/>
    <property type="match status" value="1"/>
</dbReference>
<evidence type="ECO:0000256" key="3">
    <source>
        <dbReference type="ARBA" id="ARBA00022840"/>
    </source>
</evidence>
<dbReference type="PROSITE" id="PS50045">
    <property type="entry name" value="SIGMA54_INTERACT_4"/>
    <property type="match status" value="1"/>
</dbReference>
<dbReference type="Pfam" id="PF18024">
    <property type="entry name" value="HTH_50"/>
    <property type="match status" value="1"/>
</dbReference>
<dbReference type="AlphaFoldDB" id="A0AAW5JRX6"/>
<evidence type="ECO:0000256" key="1">
    <source>
        <dbReference type="ARBA" id="ARBA00022741"/>
    </source>
</evidence>
<dbReference type="CDD" id="cd00130">
    <property type="entry name" value="PAS"/>
    <property type="match status" value="1"/>
</dbReference>
<dbReference type="SUPFAM" id="SSF52540">
    <property type="entry name" value="P-loop containing nucleoside triphosphate hydrolases"/>
    <property type="match status" value="1"/>
</dbReference>